<evidence type="ECO:0000256" key="2">
    <source>
        <dbReference type="ARBA" id="ARBA00022741"/>
    </source>
</evidence>
<dbReference type="InterPro" id="IPR011009">
    <property type="entry name" value="Kinase-like_dom_sf"/>
</dbReference>
<dbReference type="InterPro" id="IPR008271">
    <property type="entry name" value="Ser/Thr_kinase_AS"/>
</dbReference>
<dbReference type="Pfam" id="PF00069">
    <property type="entry name" value="Pkinase"/>
    <property type="match status" value="1"/>
</dbReference>
<keyword evidence="2" id="KW-0547">Nucleotide-binding</keyword>
<dbReference type="RefSeq" id="WP_345559667.1">
    <property type="nucleotide sequence ID" value="NZ_BAABDQ010000002.1"/>
</dbReference>
<gene>
    <name evidence="7" type="ORF">GCM10022419_013100</name>
</gene>
<dbReference type="Gene3D" id="1.10.510.10">
    <property type="entry name" value="Transferase(Phosphotransferase) domain 1"/>
    <property type="match status" value="1"/>
</dbReference>
<proteinExistence type="predicted"/>
<evidence type="ECO:0000256" key="1">
    <source>
        <dbReference type="ARBA" id="ARBA00022679"/>
    </source>
</evidence>
<dbReference type="SUPFAM" id="SSF82171">
    <property type="entry name" value="DPP6 N-terminal domain-like"/>
    <property type="match status" value="1"/>
</dbReference>
<evidence type="ECO:0000259" key="6">
    <source>
        <dbReference type="PROSITE" id="PS50011"/>
    </source>
</evidence>
<reference evidence="8" key="1">
    <citation type="journal article" date="2019" name="Int. J. Syst. Evol. Microbiol.">
        <title>The Global Catalogue of Microorganisms (GCM) 10K type strain sequencing project: providing services to taxonomists for standard genome sequencing and annotation.</title>
        <authorList>
            <consortium name="The Broad Institute Genomics Platform"/>
            <consortium name="The Broad Institute Genome Sequencing Center for Infectious Disease"/>
            <person name="Wu L."/>
            <person name="Ma J."/>
        </authorList>
    </citation>
    <scope>NUCLEOTIDE SEQUENCE [LARGE SCALE GENOMIC DNA]</scope>
    <source>
        <strain evidence="8">JCM 17326</strain>
    </source>
</reference>
<dbReference type="CDD" id="cd14014">
    <property type="entry name" value="STKc_PknB_like"/>
    <property type="match status" value="1"/>
</dbReference>
<feature type="domain" description="Protein kinase" evidence="6">
    <location>
        <begin position="18"/>
        <end position="275"/>
    </location>
</feature>
<dbReference type="PROSITE" id="PS50011">
    <property type="entry name" value="PROTEIN_KINASE_DOM"/>
    <property type="match status" value="1"/>
</dbReference>
<dbReference type="PANTHER" id="PTHR43289:SF34">
    <property type="entry name" value="SERINE_THREONINE-PROTEIN KINASE YBDM-RELATED"/>
    <property type="match status" value="1"/>
</dbReference>
<name>A0ABP6VJJ2_9ACTN</name>
<sequence>MSDFAPLTPGDPVRLGGLELIGKLGQGGQGVVYLARTPLGARVAVKWLSPSDDEDSVRRFLQEAEVARRVATFCTATVLSTGVEHGRPYIMSEYVEGRSLERTVREDGPLAGGDLERLAIGTATALAAIHEAGVVHRDFKPGNIIMGPGGPRVIDFGIARTLGPATMTSSTQIGTPAYMAPEQVMGHGLGPAADMFSWAGTMVFASCARAPFGTDGTHPVMSRVLSEPPDLGSLDGRLRDLVRQCLAKDPASRPTAMDVITRLLRNPEPGANPLVEGTRQAAPQAVRSRPILLGSVIAAAVVAVGLAVGLAVPGWLRTPTPGGVTSAAAPSDAATAAAPSEKATAAAPSDEATAAPPVAPVKTTLPGGAITLYELPSDPITLTAYEVDSKKLDEDVDYARQSLQGTFTKYPDNMDSLVSPDGRFLAGRPRSYTSDGYDSILLTDRQSASSFRVKTVRKPLDSSIRAWSKDGSKILLNVNKKTEDKRGKDVWTSLGFAIVDVARSDVAQSRVRVVEVADDSVRDGDFGWDGGEAGVVIVYGEDEGLRYFDASGKPARDMPGVGPLASGTVDLFSPSGKLFVTDCPGRDGGHCLWDAATGGQVRRFSSDCDKVLGWYDESHLYCWEHDNGANDEVRVVAFDGKLTRTLLEIPDELEVSPYFTRTPQGPDPAAPSGQ</sequence>
<evidence type="ECO:0000313" key="7">
    <source>
        <dbReference type="EMBL" id="GAA3534970.1"/>
    </source>
</evidence>
<organism evidence="7 8">
    <name type="scientific">Nonomuraea rosea</name>
    <dbReference type="NCBI Taxonomy" id="638574"/>
    <lineage>
        <taxon>Bacteria</taxon>
        <taxon>Bacillati</taxon>
        <taxon>Actinomycetota</taxon>
        <taxon>Actinomycetes</taxon>
        <taxon>Streptosporangiales</taxon>
        <taxon>Streptosporangiaceae</taxon>
        <taxon>Nonomuraea</taxon>
    </lineage>
</organism>
<dbReference type="Gene3D" id="3.30.200.20">
    <property type="entry name" value="Phosphorylase Kinase, domain 1"/>
    <property type="match status" value="1"/>
</dbReference>
<dbReference type="SUPFAM" id="SSF56112">
    <property type="entry name" value="Protein kinase-like (PK-like)"/>
    <property type="match status" value="1"/>
</dbReference>
<keyword evidence="3" id="KW-0418">Kinase</keyword>
<feature type="compositionally biased region" description="Low complexity" evidence="5">
    <location>
        <begin position="325"/>
        <end position="360"/>
    </location>
</feature>
<keyword evidence="8" id="KW-1185">Reference proteome</keyword>
<dbReference type="Proteomes" id="UP001500630">
    <property type="component" value="Unassembled WGS sequence"/>
</dbReference>
<evidence type="ECO:0000256" key="4">
    <source>
        <dbReference type="ARBA" id="ARBA00022840"/>
    </source>
</evidence>
<keyword evidence="1" id="KW-0808">Transferase</keyword>
<feature type="region of interest" description="Disordered" evidence="5">
    <location>
        <begin position="323"/>
        <end position="360"/>
    </location>
</feature>
<evidence type="ECO:0000256" key="3">
    <source>
        <dbReference type="ARBA" id="ARBA00022777"/>
    </source>
</evidence>
<keyword evidence="4" id="KW-0067">ATP-binding</keyword>
<dbReference type="PROSITE" id="PS00108">
    <property type="entry name" value="PROTEIN_KINASE_ST"/>
    <property type="match status" value="1"/>
</dbReference>
<evidence type="ECO:0000313" key="8">
    <source>
        <dbReference type="Proteomes" id="UP001500630"/>
    </source>
</evidence>
<evidence type="ECO:0000256" key="5">
    <source>
        <dbReference type="SAM" id="MobiDB-lite"/>
    </source>
</evidence>
<dbReference type="PANTHER" id="PTHR43289">
    <property type="entry name" value="MITOGEN-ACTIVATED PROTEIN KINASE KINASE KINASE 20-RELATED"/>
    <property type="match status" value="1"/>
</dbReference>
<comment type="caution">
    <text evidence="7">The sequence shown here is derived from an EMBL/GenBank/DDBJ whole genome shotgun (WGS) entry which is preliminary data.</text>
</comment>
<accession>A0ABP6VJJ2</accession>
<dbReference type="EMBL" id="BAABDQ010000002">
    <property type="protein sequence ID" value="GAA3534970.1"/>
    <property type="molecule type" value="Genomic_DNA"/>
</dbReference>
<protein>
    <recommendedName>
        <fullName evidence="6">Protein kinase domain-containing protein</fullName>
    </recommendedName>
</protein>
<dbReference type="InterPro" id="IPR000719">
    <property type="entry name" value="Prot_kinase_dom"/>
</dbReference>